<keyword evidence="12" id="KW-0679">Respiratory chain</keyword>
<keyword evidence="5" id="KW-0479">Metal-binding</keyword>
<keyword evidence="12" id="KW-0496">Mitochondrion</keyword>
<evidence type="ECO:0000256" key="7">
    <source>
        <dbReference type="ARBA" id="ARBA00023004"/>
    </source>
</evidence>
<dbReference type="GO" id="GO:0008121">
    <property type="term" value="F:quinol-cytochrome-c reductase activity"/>
    <property type="evidence" value="ECO:0007669"/>
    <property type="project" value="UniProtKB-EC"/>
</dbReference>
<accession>A0A0R3RF96</accession>
<keyword evidence="11" id="KW-0249">Electron transport</keyword>
<evidence type="ECO:0000256" key="5">
    <source>
        <dbReference type="ARBA" id="ARBA00022723"/>
    </source>
</evidence>
<comment type="miscellaneous">
    <text evidence="11">The Rieske protein is a high potential 2Fe-2S protein.</text>
</comment>
<dbReference type="FunFam" id="2.102.10.10:FF:000001">
    <property type="entry name" value="Cytochrome b-c1 complex subunit Rieske, mitochondrial"/>
    <property type="match status" value="1"/>
</dbReference>
<dbReference type="EC" id="7.1.1.8" evidence="11"/>
<evidence type="ECO:0000256" key="4">
    <source>
        <dbReference type="ARBA" id="ARBA00022714"/>
    </source>
</evidence>
<comment type="catalytic activity">
    <reaction evidence="11">
        <text>a quinol + 2 Fe(III)-[cytochrome c](out) = a quinone + 2 Fe(II)-[cytochrome c](out) + 2 H(+)(out)</text>
        <dbReference type="Rhea" id="RHEA:11484"/>
        <dbReference type="Rhea" id="RHEA-COMP:10350"/>
        <dbReference type="Rhea" id="RHEA-COMP:14399"/>
        <dbReference type="ChEBI" id="CHEBI:15378"/>
        <dbReference type="ChEBI" id="CHEBI:24646"/>
        <dbReference type="ChEBI" id="CHEBI:29033"/>
        <dbReference type="ChEBI" id="CHEBI:29034"/>
        <dbReference type="ChEBI" id="CHEBI:132124"/>
        <dbReference type="EC" id="7.1.1.8"/>
    </reaction>
</comment>
<dbReference type="InterPro" id="IPR036922">
    <property type="entry name" value="Rieske_2Fe-2S_sf"/>
</dbReference>
<dbReference type="PANTHER" id="PTHR10134">
    <property type="entry name" value="CYTOCHROME B-C1 COMPLEX SUBUNIT RIESKE, MITOCHONDRIAL"/>
    <property type="match status" value="1"/>
</dbReference>
<evidence type="ECO:0000259" key="13">
    <source>
        <dbReference type="PROSITE" id="PS51296"/>
    </source>
</evidence>
<keyword evidence="7" id="KW-0408">Iron</keyword>
<keyword evidence="3 11" id="KW-0812">Transmembrane</keyword>
<dbReference type="InterPro" id="IPR017941">
    <property type="entry name" value="Rieske_2Fe-2S"/>
</dbReference>
<dbReference type="PRINTS" id="PR00162">
    <property type="entry name" value="RIESKE"/>
</dbReference>
<dbReference type="InterPro" id="IPR014349">
    <property type="entry name" value="Rieske_Fe-S_prot"/>
</dbReference>
<evidence type="ECO:0000256" key="9">
    <source>
        <dbReference type="ARBA" id="ARBA00023136"/>
    </source>
</evidence>
<evidence type="ECO:0000256" key="6">
    <source>
        <dbReference type="ARBA" id="ARBA00022989"/>
    </source>
</evidence>
<name>A0A0R3RF96_9BILA</name>
<dbReference type="GO" id="GO:0005743">
    <property type="term" value="C:mitochondrial inner membrane"/>
    <property type="evidence" value="ECO:0007669"/>
    <property type="project" value="UniProtKB-SubCell"/>
</dbReference>
<keyword evidence="11" id="KW-0813">Transport</keyword>
<organism evidence="14 15">
    <name type="scientific">Elaeophora elaphi</name>
    <dbReference type="NCBI Taxonomy" id="1147741"/>
    <lineage>
        <taxon>Eukaryota</taxon>
        <taxon>Metazoa</taxon>
        <taxon>Ecdysozoa</taxon>
        <taxon>Nematoda</taxon>
        <taxon>Chromadorea</taxon>
        <taxon>Rhabditida</taxon>
        <taxon>Spirurina</taxon>
        <taxon>Spiruromorpha</taxon>
        <taxon>Filarioidea</taxon>
        <taxon>Onchocercidae</taxon>
        <taxon>Elaeophora</taxon>
    </lineage>
</organism>
<proteinExistence type="inferred from homology"/>
<evidence type="ECO:0000313" key="14">
    <source>
        <dbReference type="Proteomes" id="UP000050640"/>
    </source>
</evidence>
<keyword evidence="6 11" id="KW-1133">Transmembrane helix</keyword>
<dbReference type="WBParaSite" id="EEL_0000002101-mRNA-1">
    <property type="protein sequence ID" value="EEL_0000002101-mRNA-1"/>
    <property type="gene ID" value="EEL_0000002101"/>
</dbReference>
<comment type="cofactor">
    <cofactor evidence="11">
        <name>[2Fe-2S] cluster</name>
        <dbReference type="ChEBI" id="CHEBI:190135"/>
    </cofactor>
    <text evidence="11">Binds 1 [2Fe-2S] cluster per subunit.</text>
</comment>
<evidence type="ECO:0000256" key="11">
    <source>
        <dbReference type="RuleBase" id="RU004494"/>
    </source>
</evidence>
<keyword evidence="10" id="KW-1015">Disulfide bond</keyword>
<dbReference type="AlphaFoldDB" id="A0A0R3RF96"/>
<evidence type="ECO:0000256" key="10">
    <source>
        <dbReference type="ARBA" id="ARBA00023157"/>
    </source>
</evidence>
<sequence>MYRNITDTTKPANLTEDLRRSVQGIISGVGGAIYIMMTTKLIQTSARYKSMPADQLTLSTKLINLNGVQEGQCKTFKWRGKPLFVKHRTPAEIEEVRNVDLSELRNPQEDSARVKRPEWLILIAICPHLGCIPIHGKGDFNAWLCPCHSSIFDKSGRIRLGPAPTNLEVPPYKFTDDHTVSNTT</sequence>
<keyword evidence="9 11" id="KW-0472">Membrane</keyword>
<dbReference type="Pfam" id="PF00355">
    <property type="entry name" value="Rieske"/>
    <property type="match status" value="1"/>
</dbReference>
<dbReference type="NCBIfam" id="TIGR01416">
    <property type="entry name" value="Rieske_proteo"/>
    <property type="match status" value="1"/>
</dbReference>
<keyword evidence="4" id="KW-0001">2Fe-2S</keyword>
<evidence type="ECO:0000256" key="12">
    <source>
        <dbReference type="RuleBase" id="RU004495"/>
    </source>
</evidence>
<feature type="domain" description="Rieske" evidence="13">
    <location>
        <begin position="88"/>
        <end position="181"/>
    </location>
</feature>
<evidence type="ECO:0000256" key="8">
    <source>
        <dbReference type="ARBA" id="ARBA00023014"/>
    </source>
</evidence>
<evidence type="ECO:0000256" key="1">
    <source>
        <dbReference type="ARBA" id="ARBA00004167"/>
    </source>
</evidence>
<comment type="similarity">
    <text evidence="2">Belongs to the Rieske iron-sulfur protein family.</text>
</comment>
<evidence type="ECO:0000256" key="3">
    <source>
        <dbReference type="ARBA" id="ARBA00022692"/>
    </source>
</evidence>
<evidence type="ECO:0000256" key="2">
    <source>
        <dbReference type="ARBA" id="ARBA00010651"/>
    </source>
</evidence>
<keyword evidence="14" id="KW-1185">Reference proteome</keyword>
<dbReference type="Gene3D" id="2.102.10.10">
    <property type="entry name" value="Rieske [2Fe-2S] iron-sulphur domain"/>
    <property type="match status" value="1"/>
</dbReference>
<comment type="subcellular location">
    <subcellularLocation>
        <location evidence="1">Membrane</location>
        <topology evidence="1">Single-pass membrane protein</topology>
    </subcellularLocation>
    <subcellularLocation>
        <location evidence="12">Mitochondrion inner membrane</location>
    </subcellularLocation>
</comment>
<keyword evidence="8" id="KW-0411">Iron-sulfur</keyword>
<dbReference type="CDD" id="cd03470">
    <property type="entry name" value="Rieske_cytochrome_bc1"/>
    <property type="match status" value="1"/>
</dbReference>
<protein>
    <recommendedName>
        <fullName evidence="11">Cytochrome b-c1 complex subunit Rieske, mitochondrial</fullName>
        <ecNumber evidence="11">7.1.1.8</ecNumber>
    </recommendedName>
</protein>
<dbReference type="SUPFAM" id="SSF50022">
    <property type="entry name" value="ISP domain"/>
    <property type="match status" value="1"/>
</dbReference>
<feature type="transmembrane region" description="Helical" evidence="11">
    <location>
        <begin position="22"/>
        <end position="42"/>
    </location>
</feature>
<dbReference type="STRING" id="1147741.A0A0R3RF96"/>
<dbReference type="GO" id="GO:0051537">
    <property type="term" value="F:2 iron, 2 sulfur cluster binding"/>
    <property type="evidence" value="ECO:0007669"/>
    <property type="project" value="UniProtKB-KW"/>
</dbReference>
<dbReference type="Proteomes" id="UP000050640">
    <property type="component" value="Unplaced"/>
</dbReference>
<dbReference type="InterPro" id="IPR005805">
    <property type="entry name" value="Rieske_Fe-S_prot_C"/>
</dbReference>
<evidence type="ECO:0000313" key="15">
    <source>
        <dbReference type="WBParaSite" id="EEL_0000002101-mRNA-1"/>
    </source>
</evidence>
<dbReference type="InterPro" id="IPR006317">
    <property type="entry name" value="Ubiquinol_cyt_c_Rdtase_Fe-S-su"/>
</dbReference>
<reference evidence="15" key="1">
    <citation type="submission" date="2017-02" db="UniProtKB">
        <authorList>
            <consortium name="WormBaseParasite"/>
        </authorList>
    </citation>
    <scope>IDENTIFICATION</scope>
</reference>
<dbReference type="GO" id="GO:0046872">
    <property type="term" value="F:metal ion binding"/>
    <property type="evidence" value="ECO:0007669"/>
    <property type="project" value="UniProtKB-KW"/>
</dbReference>
<dbReference type="PROSITE" id="PS51296">
    <property type="entry name" value="RIESKE"/>
    <property type="match status" value="1"/>
</dbReference>